<dbReference type="Proteomes" id="UP000076447">
    <property type="component" value="Unassembled WGS sequence"/>
</dbReference>
<dbReference type="EMBL" id="LRIE01000067">
    <property type="protein sequence ID" value="KZM35688.1"/>
    <property type="molecule type" value="Genomic_DNA"/>
</dbReference>
<comment type="caution">
    <text evidence="2">The sequence shown here is derived from an EMBL/GenBank/DDBJ whole genome shotgun (WGS) entry which is preliminary data.</text>
</comment>
<feature type="region of interest" description="Disordered" evidence="1">
    <location>
        <begin position="1"/>
        <end position="34"/>
    </location>
</feature>
<reference evidence="2 3" key="1">
    <citation type="submission" date="2016-01" db="EMBL/GenBank/DDBJ databases">
        <title>Genome sequence of Oerskovia enterophila VJag, an agar and cellulose degrading bacterium.</title>
        <authorList>
            <person name="Poehlein A."/>
            <person name="Jag V."/>
            <person name="Bengelsdorf F."/>
            <person name="Duerre P."/>
            <person name="Daniel R."/>
        </authorList>
    </citation>
    <scope>NUCLEOTIDE SEQUENCE [LARGE SCALE GENOMIC DNA]</scope>
    <source>
        <strain evidence="2 3">VJag</strain>
    </source>
</reference>
<evidence type="ECO:0000256" key="1">
    <source>
        <dbReference type="SAM" id="MobiDB-lite"/>
    </source>
</evidence>
<accession>A0A161YHR6</accession>
<protein>
    <submittedName>
        <fullName evidence="2">Uncharacterized protein</fullName>
    </submittedName>
</protein>
<organism evidence="2 3">
    <name type="scientific">Oerskovia enterophila</name>
    <dbReference type="NCBI Taxonomy" id="43678"/>
    <lineage>
        <taxon>Bacteria</taxon>
        <taxon>Bacillati</taxon>
        <taxon>Actinomycetota</taxon>
        <taxon>Actinomycetes</taxon>
        <taxon>Micrococcales</taxon>
        <taxon>Cellulomonadaceae</taxon>
        <taxon>Oerskovia</taxon>
    </lineage>
</organism>
<proteinExistence type="predicted"/>
<gene>
    <name evidence="2" type="ORF">OJAG_16510</name>
</gene>
<name>A0A161YHR6_9CELL</name>
<sequence>MRLSSPGGQAQRAAAREDDGGAGPQRVLRARPSETAGRQALQFSVVHFSTLSAAVWKSVDWSESESSVAFSM</sequence>
<evidence type="ECO:0000313" key="2">
    <source>
        <dbReference type="EMBL" id="KZM35688.1"/>
    </source>
</evidence>
<dbReference type="AlphaFoldDB" id="A0A161YHR6"/>
<evidence type="ECO:0000313" key="3">
    <source>
        <dbReference type="Proteomes" id="UP000076447"/>
    </source>
</evidence>